<dbReference type="STRING" id="1618607.UY86_C0006G0003"/>
<dbReference type="Proteomes" id="UP000033852">
    <property type="component" value="Unassembled WGS sequence"/>
</dbReference>
<accession>A0A0G1Y298</accession>
<sequence>MSLREYLPSRQFSLIAASLLVAGSLVAAADYAAAPKNDVGSLAVSTGATEGAEEDWQHMLEDVQGGAAFASLPEPISEGEIEDLLDSAKSDNMTSTVARSLLIKLTAARTEGLGGDIPTQDEIVGDALARMETLAPELYTAADLAAVASSPQTLRAYGNEVMGTFGAHAQANSESAFRAFALAVDNNSETEIETLEAISGHYAALARDLARLSVPSTLVPLHLQATNNFLHIAEALGDMRLVQGDPLRGLSGYQRYRSLMSEQARLLTNVAESLRTGGIIFNKEDLGIAWSIFLNS</sequence>
<comment type="caution">
    <text evidence="2">The sequence shown here is derived from an EMBL/GenBank/DDBJ whole genome shotgun (WGS) entry which is preliminary data.</text>
</comment>
<organism evidence="2 3">
    <name type="scientific">Candidatus Adlerbacteria bacterium GW2011_GWB1_54_7</name>
    <dbReference type="NCBI Taxonomy" id="1618607"/>
    <lineage>
        <taxon>Bacteria</taxon>
        <taxon>Candidatus Adleribacteriota</taxon>
    </lineage>
</organism>
<protein>
    <recommendedName>
        <fullName evidence="4">DUF5667 domain-containing protein</fullName>
    </recommendedName>
</protein>
<evidence type="ECO:0000313" key="3">
    <source>
        <dbReference type="Proteomes" id="UP000033852"/>
    </source>
</evidence>
<proteinExistence type="predicted"/>
<reference evidence="2 3" key="1">
    <citation type="journal article" date="2015" name="Nature">
        <title>rRNA introns, odd ribosomes, and small enigmatic genomes across a large radiation of phyla.</title>
        <authorList>
            <person name="Brown C.T."/>
            <person name="Hug L.A."/>
            <person name="Thomas B.C."/>
            <person name="Sharon I."/>
            <person name="Castelle C.J."/>
            <person name="Singh A."/>
            <person name="Wilkins M.J."/>
            <person name="Williams K.H."/>
            <person name="Banfield J.F."/>
        </authorList>
    </citation>
    <scope>NUCLEOTIDE SEQUENCE [LARGE SCALE GENOMIC DNA]</scope>
</reference>
<evidence type="ECO:0000256" key="1">
    <source>
        <dbReference type="SAM" id="SignalP"/>
    </source>
</evidence>
<feature type="signal peptide" evidence="1">
    <location>
        <begin position="1"/>
        <end position="27"/>
    </location>
</feature>
<dbReference type="AlphaFoldDB" id="A0A0G1Y298"/>
<keyword evidence="1" id="KW-0732">Signal</keyword>
<dbReference type="EMBL" id="LCRR01000006">
    <property type="protein sequence ID" value="KKW37558.1"/>
    <property type="molecule type" value="Genomic_DNA"/>
</dbReference>
<gene>
    <name evidence="2" type="ORF">UY86_C0006G0003</name>
</gene>
<name>A0A0G1Y298_9BACT</name>
<feature type="chain" id="PRO_5002540869" description="DUF5667 domain-containing protein" evidence="1">
    <location>
        <begin position="28"/>
        <end position="296"/>
    </location>
</feature>
<evidence type="ECO:0000313" key="2">
    <source>
        <dbReference type="EMBL" id="KKW37558.1"/>
    </source>
</evidence>
<evidence type="ECO:0008006" key="4">
    <source>
        <dbReference type="Google" id="ProtNLM"/>
    </source>
</evidence>